<gene>
    <name evidence="2" type="ORF">GCM10017566_18070</name>
</gene>
<feature type="compositionally biased region" description="Basic and acidic residues" evidence="1">
    <location>
        <begin position="69"/>
        <end position="82"/>
    </location>
</feature>
<evidence type="ECO:0000256" key="1">
    <source>
        <dbReference type="SAM" id="MobiDB-lite"/>
    </source>
</evidence>
<dbReference type="EMBL" id="BNAV01000002">
    <property type="protein sequence ID" value="GHF45406.1"/>
    <property type="molecule type" value="Genomic_DNA"/>
</dbReference>
<proteinExistence type="predicted"/>
<sequence length="82" mass="8624">MDYTVHCGRDRGQPGEVVEIAEVHLGALLLQFGGGVLGAGEADDLVPVRQEFGDDGGTEVAGGPGDQYAHGEDPFEKLDVTW</sequence>
<accession>A0A8H9MA08</accession>
<reference evidence="2" key="2">
    <citation type="submission" date="2020-09" db="EMBL/GenBank/DDBJ databases">
        <authorList>
            <person name="Sun Q."/>
            <person name="Zhou Y."/>
        </authorList>
    </citation>
    <scope>NUCLEOTIDE SEQUENCE</scope>
    <source>
        <strain evidence="2">CGMCC 4.7679</strain>
    </source>
</reference>
<reference evidence="2" key="1">
    <citation type="journal article" date="2014" name="Int. J. Syst. Evol. Microbiol.">
        <title>Complete genome sequence of Corynebacterium casei LMG S-19264T (=DSM 44701T), isolated from a smear-ripened cheese.</title>
        <authorList>
            <consortium name="US DOE Joint Genome Institute (JGI-PGF)"/>
            <person name="Walter F."/>
            <person name="Albersmeier A."/>
            <person name="Kalinowski J."/>
            <person name="Ruckert C."/>
        </authorList>
    </citation>
    <scope>NUCLEOTIDE SEQUENCE</scope>
    <source>
        <strain evidence="2">CGMCC 4.7679</strain>
    </source>
</reference>
<keyword evidence="3" id="KW-1185">Reference proteome</keyword>
<feature type="region of interest" description="Disordered" evidence="1">
    <location>
        <begin position="53"/>
        <end position="82"/>
    </location>
</feature>
<organism evidence="2 3">
    <name type="scientific">Amycolatopsis bartoniae</name>
    <dbReference type="NCBI Taxonomy" id="941986"/>
    <lineage>
        <taxon>Bacteria</taxon>
        <taxon>Bacillati</taxon>
        <taxon>Actinomycetota</taxon>
        <taxon>Actinomycetes</taxon>
        <taxon>Pseudonocardiales</taxon>
        <taxon>Pseudonocardiaceae</taxon>
        <taxon>Amycolatopsis</taxon>
    </lineage>
</organism>
<comment type="caution">
    <text evidence="2">The sequence shown here is derived from an EMBL/GenBank/DDBJ whole genome shotgun (WGS) entry which is preliminary data.</text>
</comment>
<evidence type="ECO:0000313" key="2">
    <source>
        <dbReference type="EMBL" id="GHF45406.1"/>
    </source>
</evidence>
<dbReference type="Proteomes" id="UP000658656">
    <property type="component" value="Unassembled WGS sequence"/>
</dbReference>
<evidence type="ECO:0000313" key="3">
    <source>
        <dbReference type="Proteomes" id="UP000658656"/>
    </source>
</evidence>
<dbReference type="AlphaFoldDB" id="A0A8H9MA08"/>
<name>A0A8H9MA08_9PSEU</name>
<protein>
    <submittedName>
        <fullName evidence="2">Uncharacterized protein</fullName>
    </submittedName>
</protein>